<proteinExistence type="predicted"/>
<name>A0A1A6HKB4_NEOLE</name>
<dbReference type="AlphaFoldDB" id="A0A1A6HKB4"/>
<evidence type="ECO:0000313" key="2">
    <source>
        <dbReference type="Proteomes" id="UP000092124"/>
    </source>
</evidence>
<gene>
    <name evidence="1" type="ORF">A6R68_18872</name>
</gene>
<organism evidence="1 2">
    <name type="scientific">Neotoma lepida</name>
    <name type="common">Desert woodrat</name>
    <dbReference type="NCBI Taxonomy" id="56216"/>
    <lineage>
        <taxon>Eukaryota</taxon>
        <taxon>Metazoa</taxon>
        <taxon>Chordata</taxon>
        <taxon>Craniata</taxon>
        <taxon>Vertebrata</taxon>
        <taxon>Euteleostomi</taxon>
        <taxon>Mammalia</taxon>
        <taxon>Eutheria</taxon>
        <taxon>Euarchontoglires</taxon>
        <taxon>Glires</taxon>
        <taxon>Rodentia</taxon>
        <taxon>Myomorpha</taxon>
        <taxon>Muroidea</taxon>
        <taxon>Cricetidae</taxon>
        <taxon>Neotominae</taxon>
        <taxon>Neotoma</taxon>
    </lineage>
</organism>
<accession>A0A1A6HKB4</accession>
<protein>
    <submittedName>
        <fullName evidence="1">Uncharacterized protein</fullName>
    </submittedName>
</protein>
<reference evidence="1 2" key="1">
    <citation type="submission" date="2016-06" db="EMBL/GenBank/DDBJ databases">
        <title>The Draft Genome Sequence and Annotation of the Desert Woodrat Neotoma lepida.</title>
        <authorList>
            <person name="Campbell M."/>
            <person name="Oakeson K.F."/>
            <person name="Yandell M."/>
            <person name="Halpert J.R."/>
            <person name="Dearing D."/>
        </authorList>
    </citation>
    <scope>NUCLEOTIDE SEQUENCE [LARGE SCALE GENOMIC DNA]</scope>
    <source>
        <strain evidence="1">417</strain>
        <tissue evidence="1">Liver</tissue>
    </source>
</reference>
<dbReference type="Proteomes" id="UP000092124">
    <property type="component" value="Unassembled WGS sequence"/>
</dbReference>
<dbReference type="EMBL" id="LZPO01027390">
    <property type="protein sequence ID" value="OBS78721.1"/>
    <property type="molecule type" value="Genomic_DNA"/>
</dbReference>
<evidence type="ECO:0000313" key="1">
    <source>
        <dbReference type="EMBL" id="OBS78721.1"/>
    </source>
</evidence>
<comment type="caution">
    <text evidence="1">The sequence shown here is derived from an EMBL/GenBank/DDBJ whole genome shotgun (WGS) entry which is preliminary data.</text>
</comment>
<keyword evidence="2" id="KW-1185">Reference proteome</keyword>
<sequence length="91" mass="10185">MPTLLILYEMQTWLWYLPSPEASVSLPHSRSVWLLFIVLFPASELFTLPPSHSGAHLYPFLPKTPGSRLTTPVRAWHCARCAPAAGSRSQP</sequence>